<accession>A0A151GPA8</accession>
<dbReference type="InParanoid" id="A0A151GPA8"/>
<feature type="region of interest" description="Disordered" evidence="1">
    <location>
        <begin position="55"/>
        <end position="82"/>
    </location>
</feature>
<dbReference type="AlphaFoldDB" id="A0A151GPA8"/>
<feature type="region of interest" description="Disordered" evidence="1">
    <location>
        <begin position="189"/>
        <end position="233"/>
    </location>
</feature>
<evidence type="ECO:0000256" key="1">
    <source>
        <dbReference type="SAM" id="MobiDB-lite"/>
    </source>
</evidence>
<sequence>MSRYRPVRPSTPVEPASPAAGRCKAPCRYETAWGECCADAWAVLGGCLAAVRKDSPWSRPRGGGSGTSNRRTGTGNRRTGTWPASSVPVSACVRLRASVLELESLPAPFLLPVASSNLLVDLIPLPRSFSLRRPNWSRSASTPLFAPRSASTPLFAPRSASTPLLAPRPRPDAASWQVQPVVCLKSVPSVPTTARTDDSSLRRQLAPTTARFDDSSLRRQLAPTTAPSDDGSL</sequence>
<gene>
    <name evidence="2" type="ORF">DCS_00053</name>
</gene>
<feature type="region of interest" description="Disordered" evidence="1">
    <location>
        <begin position="1"/>
        <end position="22"/>
    </location>
</feature>
<feature type="compositionally biased region" description="Low complexity" evidence="1">
    <location>
        <begin position="67"/>
        <end position="81"/>
    </location>
</feature>
<feature type="region of interest" description="Disordered" evidence="1">
    <location>
        <begin position="137"/>
        <end position="171"/>
    </location>
</feature>
<evidence type="ECO:0000313" key="3">
    <source>
        <dbReference type="Proteomes" id="UP000076580"/>
    </source>
</evidence>
<name>A0A151GPA8_DRECN</name>
<organism evidence="2 3">
    <name type="scientific">Drechmeria coniospora</name>
    <name type="common">Nematophagous fungus</name>
    <name type="synonym">Meria coniospora</name>
    <dbReference type="NCBI Taxonomy" id="98403"/>
    <lineage>
        <taxon>Eukaryota</taxon>
        <taxon>Fungi</taxon>
        <taxon>Dikarya</taxon>
        <taxon>Ascomycota</taxon>
        <taxon>Pezizomycotina</taxon>
        <taxon>Sordariomycetes</taxon>
        <taxon>Hypocreomycetidae</taxon>
        <taxon>Hypocreales</taxon>
        <taxon>Ophiocordycipitaceae</taxon>
        <taxon>Drechmeria</taxon>
    </lineage>
</organism>
<reference evidence="2 3" key="1">
    <citation type="journal article" date="2016" name="Sci. Rep.">
        <title>Insights into Adaptations to a Near-Obligate Nematode Endoparasitic Lifestyle from the Finished Genome of Drechmeria coniospora.</title>
        <authorList>
            <person name="Zhang L."/>
            <person name="Zhou Z."/>
            <person name="Guo Q."/>
            <person name="Fokkens L."/>
            <person name="Miskei M."/>
            <person name="Pocsi I."/>
            <person name="Zhang W."/>
            <person name="Chen M."/>
            <person name="Wang L."/>
            <person name="Sun Y."/>
            <person name="Donzelli B.G."/>
            <person name="Gibson D.M."/>
            <person name="Nelson D.R."/>
            <person name="Luo J.G."/>
            <person name="Rep M."/>
            <person name="Liu H."/>
            <person name="Yang S."/>
            <person name="Wang J."/>
            <person name="Krasnoff S.B."/>
            <person name="Xu Y."/>
            <person name="Molnar I."/>
            <person name="Lin M."/>
        </authorList>
    </citation>
    <scope>NUCLEOTIDE SEQUENCE [LARGE SCALE GENOMIC DNA]</scope>
    <source>
        <strain evidence="2 3">ARSEF 6962</strain>
    </source>
</reference>
<comment type="caution">
    <text evidence="2">The sequence shown here is derived from an EMBL/GenBank/DDBJ whole genome shotgun (WGS) entry which is preliminary data.</text>
</comment>
<dbReference type="GeneID" id="63712696"/>
<dbReference type="RefSeq" id="XP_040658278.1">
    <property type="nucleotide sequence ID" value="XM_040797395.1"/>
</dbReference>
<proteinExistence type="predicted"/>
<dbReference type="EMBL" id="LAYC01000001">
    <property type="protein sequence ID" value="KYK58926.1"/>
    <property type="molecule type" value="Genomic_DNA"/>
</dbReference>
<evidence type="ECO:0000313" key="2">
    <source>
        <dbReference type="EMBL" id="KYK58926.1"/>
    </source>
</evidence>
<dbReference type="Proteomes" id="UP000076580">
    <property type="component" value="Chromosome 01"/>
</dbReference>
<protein>
    <submittedName>
        <fullName evidence="2">Uncharacterized protein</fullName>
    </submittedName>
</protein>
<keyword evidence="3" id="KW-1185">Reference proteome</keyword>